<organism evidence="6 7">
    <name type="scientific">Mycoplasma anserisalpingitidis</name>
    <dbReference type="NCBI Taxonomy" id="519450"/>
    <lineage>
        <taxon>Bacteria</taxon>
        <taxon>Bacillati</taxon>
        <taxon>Mycoplasmatota</taxon>
        <taxon>Mollicutes</taxon>
        <taxon>Mycoplasmataceae</taxon>
        <taxon>Mycoplasma</taxon>
    </lineage>
</organism>
<dbReference type="Pfam" id="PF02535">
    <property type="entry name" value="Zip"/>
    <property type="match status" value="1"/>
</dbReference>
<keyword evidence="7" id="KW-1185">Reference proteome</keyword>
<accession>A0A5B8JX87</accession>
<feature type="transmembrane region" description="Helical" evidence="5">
    <location>
        <begin position="307"/>
        <end position="330"/>
    </location>
</feature>
<gene>
    <name evidence="6" type="ORF">FRW55_01580</name>
</gene>
<keyword evidence="2 5" id="KW-0812">Transmembrane</keyword>
<evidence type="ECO:0000313" key="6">
    <source>
        <dbReference type="EMBL" id="QDY86849.1"/>
    </source>
</evidence>
<reference evidence="6 7" key="1">
    <citation type="journal article" date="2019" name="Microbiol. Resour. Announc.">
        <title>Complete Genome Sequences of Three Mycoplasma anserisalpingitis (Mycoplasma sp. 1220) Strains.</title>
        <authorList>
            <person name="Grozner D."/>
            <person name="Forro B."/>
            <person name="Kovacs A.B."/>
            <person name="Marton S."/>
            <person name="Banyai K."/>
            <person name="Kreizinger Z."/>
            <person name="Sulyok K.M."/>
            <person name="Gyuranecz M."/>
        </authorList>
    </citation>
    <scope>NUCLEOTIDE SEQUENCE [LARGE SCALE GENOMIC DNA]</scope>
    <source>
        <strain evidence="6 7">ATCC:BAA-2147</strain>
    </source>
</reference>
<evidence type="ECO:0000256" key="5">
    <source>
        <dbReference type="SAM" id="Phobius"/>
    </source>
</evidence>
<dbReference type="RefSeq" id="WP_146368445.1">
    <property type="nucleotide sequence ID" value="NZ_CP042295.1"/>
</dbReference>
<feature type="transmembrane region" description="Helical" evidence="5">
    <location>
        <begin position="274"/>
        <end position="295"/>
    </location>
</feature>
<sequence>MSEKIEYLSNLIGSLETKILLVFIFLFILLLIPIFISLLLPFFFKQLNSKTKTYLYSFVTGFFIVMSLFGFMREALEISSVNSQRDWGTNYVYISNILIIAGGSLIGILVSFFIKYIVSYKVNKKLLASKQMSAFVHVHDHDKSNVHSHTHPDIIFNKHDSVELTKNINKKSESKLKFVALLLLLTHRIPEGIILGNSISLIVEGGSNDITIAFIISLILHLIPEEIIFFYRLREAGYSKWKAVLISVSGLLLFLPFMLIGSIIGKYILQNWVIYALMQSLIGGIFLFTSLVEFFPEFYHSNFDKKSWVKVLVFLFAGIIISIFILSFHMHGNSPV</sequence>
<evidence type="ECO:0000313" key="7">
    <source>
        <dbReference type="Proteomes" id="UP000318927"/>
    </source>
</evidence>
<name>A0A5B8JX87_9MOLU</name>
<feature type="transmembrane region" description="Helical" evidence="5">
    <location>
        <begin position="243"/>
        <end position="268"/>
    </location>
</feature>
<dbReference type="Proteomes" id="UP000318927">
    <property type="component" value="Chromosome"/>
</dbReference>
<dbReference type="OrthoDB" id="400752at2"/>
<feature type="transmembrane region" description="Helical" evidence="5">
    <location>
        <begin position="54"/>
        <end position="72"/>
    </location>
</feature>
<dbReference type="InterPro" id="IPR003689">
    <property type="entry name" value="ZIP"/>
</dbReference>
<dbReference type="GO" id="GO:0016020">
    <property type="term" value="C:membrane"/>
    <property type="evidence" value="ECO:0007669"/>
    <property type="project" value="UniProtKB-SubCell"/>
</dbReference>
<feature type="transmembrane region" description="Helical" evidence="5">
    <location>
        <begin position="20"/>
        <end position="42"/>
    </location>
</feature>
<evidence type="ECO:0000256" key="1">
    <source>
        <dbReference type="ARBA" id="ARBA00004141"/>
    </source>
</evidence>
<dbReference type="KEGG" id="mans:FRW55_01580"/>
<feature type="transmembrane region" description="Helical" evidence="5">
    <location>
        <begin position="211"/>
        <end position="231"/>
    </location>
</feature>
<protein>
    <submittedName>
        <fullName evidence="6">Metal transporter</fullName>
    </submittedName>
</protein>
<evidence type="ECO:0000256" key="2">
    <source>
        <dbReference type="ARBA" id="ARBA00022692"/>
    </source>
</evidence>
<keyword evidence="4 5" id="KW-0472">Membrane</keyword>
<comment type="subcellular location">
    <subcellularLocation>
        <location evidence="1">Membrane</location>
        <topology evidence="1">Multi-pass membrane protein</topology>
    </subcellularLocation>
</comment>
<dbReference type="PANTHER" id="PTHR11040:SF44">
    <property type="entry name" value="PROTEIN ZNTC-RELATED"/>
    <property type="match status" value="1"/>
</dbReference>
<keyword evidence="3 5" id="KW-1133">Transmembrane helix</keyword>
<dbReference type="EMBL" id="CP042295">
    <property type="protein sequence ID" value="QDY86849.1"/>
    <property type="molecule type" value="Genomic_DNA"/>
</dbReference>
<evidence type="ECO:0000256" key="3">
    <source>
        <dbReference type="ARBA" id="ARBA00022989"/>
    </source>
</evidence>
<dbReference type="PANTHER" id="PTHR11040">
    <property type="entry name" value="ZINC/IRON TRANSPORTER"/>
    <property type="match status" value="1"/>
</dbReference>
<feature type="transmembrane region" description="Helical" evidence="5">
    <location>
        <begin position="178"/>
        <end position="199"/>
    </location>
</feature>
<dbReference type="AlphaFoldDB" id="A0A5B8JX87"/>
<dbReference type="GO" id="GO:0005385">
    <property type="term" value="F:zinc ion transmembrane transporter activity"/>
    <property type="evidence" value="ECO:0007669"/>
    <property type="project" value="TreeGrafter"/>
</dbReference>
<evidence type="ECO:0000256" key="4">
    <source>
        <dbReference type="ARBA" id="ARBA00023136"/>
    </source>
</evidence>
<feature type="transmembrane region" description="Helical" evidence="5">
    <location>
        <begin position="92"/>
        <end position="118"/>
    </location>
</feature>
<proteinExistence type="predicted"/>